<comment type="caution">
    <text evidence="2">The sequence shown here is derived from an EMBL/GenBank/DDBJ whole genome shotgun (WGS) entry which is preliminary data.</text>
</comment>
<dbReference type="InterPro" id="IPR020556">
    <property type="entry name" value="Amidase_CS"/>
</dbReference>
<keyword evidence="3" id="KW-1185">Reference proteome</keyword>
<dbReference type="AlphaFoldDB" id="A0A2T0ZX67"/>
<dbReference type="PANTHER" id="PTHR11895:SF76">
    <property type="entry name" value="INDOLEACETAMIDE HYDROLASE"/>
    <property type="match status" value="1"/>
</dbReference>
<dbReference type="InterPro" id="IPR000120">
    <property type="entry name" value="Amidase"/>
</dbReference>
<dbReference type="Gene3D" id="3.90.1300.10">
    <property type="entry name" value="Amidase signature (AS) domain"/>
    <property type="match status" value="1"/>
</dbReference>
<evidence type="ECO:0000313" key="2">
    <source>
        <dbReference type="EMBL" id="PRZ40678.1"/>
    </source>
</evidence>
<dbReference type="OrthoDB" id="9811471at2"/>
<reference evidence="2 3" key="1">
    <citation type="submission" date="2018-03" db="EMBL/GenBank/DDBJ databases">
        <title>Genomic Encyclopedia of Archaeal and Bacterial Type Strains, Phase II (KMG-II): from individual species to whole genera.</title>
        <authorList>
            <person name="Goeker M."/>
        </authorList>
    </citation>
    <scope>NUCLEOTIDE SEQUENCE [LARGE SCALE GENOMIC DNA]</scope>
    <source>
        <strain evidence="2 3">DSM 100065</strain>
    </source>
</reference>
<dbReference type="Proteomes" id="UP000237752">
    <property type="component" value="Unassembled WGS sequence"/>
</dbReference>
<accession>A0A2T0ZX67</accession>
<evidence type="ECO:0000313" key="3">
    <source>
        <dbReference type="Proteomes" id="UP000237752"/>
    </source>
</evidence>
<dbReference type="EMBL" id="PVUE01000015">
    <property type="protein sequence ID" value="PRZ40678.1"/>
    <property type="molecule type" value="Genomic_DNA"/>
</dbReference>
<dbReference type="RefSeq" id="WP_106350092.1">
    <property type="nucleotide sequence ID" value="NZ_PVUE01000015.1"/>
</dbReference>
<feature type="domain" description="Amidase" evidence="1">
    <location>
        <begin position="25"/>
        <end position="450"/>
    </location>
</feature>
<dbReference type="Pfam" id="PF01425">
    <property type="entry name" value="Amidase"/>
    <property type="match status" value="1"/>
</dbReference>
<protein>
    <submittedName>
        <fullName evidence="2">Amidase</fullName>
    </submittedName>
</protein>
<organism evidence="2 3">
    <name type="scientific">Antricoccus suffuscus</name>
    <dbReference type="NCBI Taxonomy" id="1629062"/>
    <lineage>
        <taxon>Bacteria</taxon>
        <taxon>Bacillati</taxon>
        <taxon>Actinomycetota</taxon>
        <taxon>Actinomycetes</taxon>
        <taxon>Geodermatophilales</taxon>
        <taxon>Antricoccaceae</taxon>
        <taxon>Antricoccus</taxon>
    </lineage>
</organism>
<dbReference type="PANTHER" id="PTHR11895">
    <property type="entry name" value="TRANSAMIDASE"/>
    <property type="match status" value="1"/>
</dbReference>
<dbReference type="GO" id="GO:0003824">
    <property type="term" value="F:catalytic activity"/>
    <property type="evidence" value="ECO:0007669"/>
    <property type="project" value="InterPro"/>
</dbReference>
<dbReference type="PROSITE" id="PS00571">
    <property type="entry name" value="AMIDASES"/>
    <property type="match status" value="1"/>
</dbReference>
<gene>
    <name evidence="2" type="ORF">CLV47_115106</name>
</gene>
<dbReference type="SUPFAM" id="SSF75304">
    <property type="entry name" value="Amidase signature (AS) enzymes"/>
    <property type="match status" value="1"/>
</dbReference>
<dbReference type="InterPro" id="IPR036928">
    <property type="entry name" value="AS_sf"/>
</dbReference>
<name>A0A2T0ZX67_9ACTN</name>
<proteinExistence type="predicted"/>
<sequence length="470" mass="49368">MTDICFLPATELAAAMSTGELSSREVTQAFLDQIDRVNPQINAVVTLAADSALAAADAADVRRTQGDSLPVLHGMPMLHKDTHATAGIRTTSGSPLLADNVPDTDELLIERLHTAGAISMGKTNVPEFAAGSHTFNPVFGTTYNPYGLTKTVGGSSGGAAASLATGMTALADGSDMGGSLRNPAAFCNVVGLRPTTGRVPSEPGAFGHFSLSVQGPMARSVEDVALLLSAMAGPDLRAPATLDEPGASFARIEPMEPGTLRIAISADFGGLTPVEAQIAAAINKAGETFASLGADVHPAMLDLSGANEAFLIRRGWQFAANFGPLLDAHPGGLKDSIVWNVERGRELSGADLARAMALTAELYQRTREFFTEYDALLLPTTQVSPFDTAMEYPTQINGQPLATYLEWMRSCSDISATGAPAISMPAGFTDDGLPIGLQIVTQYRAEKKLLQIARLFETATRYAETRPPVC</sequence>
<evidence type="ECO:0000259" key="1">
    <source>
        <dbReference type="Pfam" id="PF01425"/>
    </source>
</evidence>
<dbReference type="NCBIfam" id="NF005686">
    <property type="entry name" value="PRK07486.1"/>
    <property type="match status" value="1"/>
</dbReference>
<dbReference type="InterPro" id="IPR023631">
    <property type="entry name" value="Amidase_dom"/>
</dbReference>